<protein>
    <submittedName>
        <fullName evidence="1">Uncharacterized protein</fullName>
    </submittedName>
</protein>
<gene>
    <name evidence="1" type="ORF">AOB60_23225</name>
</gene>
<evidence type="ECO:0000313" key="1">
    <source>
        <dbReference type="EMBL" id="PNE37280.1"/>
    </source>
</evidence>
<dbReference type="Gene3D" id="1.10.260.40">
    <property type="entry name" value="lambda repressor-like DNA-binding domains"/>
    <property type="match status" value="1"/>
</dbReference>
<organism evidence="1 2">
    <name type="scientific">Streptomyces noursei</name>
    <name type="common">Streptomyces albulus</name>
    <dbReference type="NCBI Taxonomy" id="1971"/>
    <lineage>
        <taxon>Bacteria</taxon>
        <taxon>Bacillati</taxon>
        <taxon>Actinomycetota</taxon>
        <taxon>Actinomycetes</taxon>
        <taxon>Kitasatosporales</taxon>
        <taxon>Streptomycetaceae</taxon>
        <taxon>Streptomyces</taxon>
    </lineage>
</organism>
<proteinExistence type="predicted"/>
<dbReference type="RefSeq" id="WP_102925021.1">
    <property type="nucleotide sequence ID" value="NZ_LJSN01000003.1"/>
</dbReference>
<dbReference type="InterPro" id="IPR010982">
    <property type="entry name" value="Lambda_DNA-bd_dom_sf"/>
</dbReference>
<dbReference type="GO" id="GO:0003677">
    <property type="term" value="F:DNA binding"/>
    <property type="evidence" value="ECO:0007669"/>
    <property type="project" value="InterPro"/>
</dbReference>
<name>A0A2N8P8E4_STRNR</name>
<evidence type="ECO:0000313" key="2">
    <source>
        <dbReference type="Proteomes" id="UP000236047"/>
    </source>
</evidence>
<sequence length="145" mass="15792">MPSPVDENPLQRLADVVRRRRVELELNKIDVANGAEITIRTYMKIEDAKPVRDVTYGKIEKALGWAPGSSREVLQGGQPAVVEYLTGDTVASPVTEAELEADVAQAVTNAAVAVTDSLSASEIRKLKQAVIEELRRSGRLPKRDG</sequence>
<accession>A0A2N8P8E4</accession>
<dbReference type="Proteomes" id="UP000236047">
    <property type="component" value="Unassembled WGS sequence"/>
</dbReference>
<dbReference type="EMBL" id="LJSN01000003">
    <property type="protein sequence ID" value="PNE37280.1"/>
    <property type="molecule type" value="Genomic_DNA"/>
</dbReference>
<keyword evidence="2" id="KW-1185">Reference proteome</keyword>
<comment type="caution">
    <text evidence="1">The sequence shown here is derived from an EMBL/GenBank/DDBJ whole genome shotgun (WGS) entry which is preliminary data.</text>
</comment>
<dbReference type="AlphaFoldDB" id="A0A2N8P8E4"/>
<reference evidence="2" key="1">
    <citation type="submission" date="2015-09" db="EMBL/GenBank/DDBJ databases">
        <authorList>
            <person name="Graham D.E."/>
            <person name="Mahan K.M."/>
            <person name="Klingeman D.M."/>
            <person name="Fida T."/>
            <person name="Giannone R.J."/>
            <person name="Hettich R.L."/>
            <person name="Parry R.J."/>
            <person name="Spain J.C."/>
        </authorList>
    </citation>
    <scope>NUCLEOTIDE SEQUENCE [LARGE SCALE GENOMIC DNA]</scope>
    <source>
        <strain evidence="2">JCM 4701</strain>
    </source>
</reference>